<evidence type="ECO:0000256" key="2">
    <source>
        <dbReference type="ARBA" id="ARBA00023002"/>
    </source>
</evidence>
<keyword evidence="5" id="KW-1185">Reference proteome</keyword>
<dbReference type="EMBL" id="BOVK01000013">
    <property type="protein sequence ID" value="GIQ68126.1"/>
    <property type="molecule type" value="Genomic_DNA"/>
</dbReference>
<gene>
    <name evidence="4" type="ORF">XYCOK13_09500</name>
</gene>
<dbReference type="RefSeq" id="WP_213410743.1">
    <property type="nucleotide sequence ID" value="NZ_BOVK01000013.1"/>
</dbReference>
<dbReference type="PANTHER" id="PTHR10204">
    <property type="entry name" value="NAD P H OXIDOREDUCTASE-RELATED"/>
    <property type="match status" value="1"/>
</dbReference>
<feature type="domain" description="Flavodoxin-like fold" evidence="3">
    <location>
        <begin position="4"/>
        <end position="175"/>
    </location>
</feature>
<organism evidence="4 5">
    <name type="scientific">Xylanibacillus composti</name>
    <dbReference type="NCBI Taxonomy" id="1572762"/>
    <lineage>
        <taxon>Bacteria</taxon>
        <taxon>Bacillati</taxon>
        <taxon>Bacillota</taxon>
        <taxon>Bacilli</taxon>
        <taxon>Bacillales</taxon>
        <taxon>Paenibacillaceae</taxon>
        <taxon>Xylanibacillus</taxon>
    </lineage>
</organism>
<evidence type="ECO:0000259" key="3">
    <source>
        <dbReference type="Pfam" id="PF02525"/>
    </source>
</evidence>
<accession>A0A8J4H2B3</accession>
<sequence length="194" mass="22355">MKNKKIVVIIGHPDAESFSGALSRAYIEGASSNSAQVRCLDLSQLSFEPILKYGYRKRMELEEDLKQAQEWIRWADHLVIVYPTWWGTMPAILKGFFDRTFLPGFAYRYRDNSPLWDKLLTGKTARLIVTSDTPKWYNRLIYRQAGHLVMRRNILGFCGIKTVGITDITPVSSSSEQQRGNWLRLVKRLGEKLA</sequence>
<dbReference type="GO" id="GO:0005829">
    <property type="term" value="C:cytosol"/>
    <property type="evidence" value="ECO:0007669"/>
    <property type="project" value="TreeGrafter"/>
</dbReference>
<dbReference type="SUPFAM" id="SSF52218">
    <property type="entry name" value="Flavoproteins"/>
    <property type="match status" value="1"/>
</dbReference>
<dbReference type="InterPro" id="IPR003680">
    <property type="entry name" value="Flavodoxin_fold"/>
</dbReference>
<dbReference type="PANTHER" id="PTHR10204:SF34">
    <property type="entry name" value="NAD(P)H DEHYDROGENASE [QUINONE] 1 ISOFORM 1"/>
    <property type="match status" value="1"/>
</dbReference>
<protein>
    <submittedName>
        <fullName evidence="4">NAD(P)H dehydrogenase (Quinone)</fullName>
    </submittedName>
</protein>
<dbReference type="AlphaFoldDB" id="A0A8J4H2B3"/>
<comment type="similarity">
    <text evidence="1">Belongs to the NAD(P)H dehydrogenase (quinone) family.</text>
</comment>
<dbReference type="InterPro" id="IPR029039">
    <property type="entry name" value="Flavoprotein-like_sf"/>
</dbReference>
<dbReference type="Pfam" id="PF02525">
    <property type="entry name" value="Flavodoxin_2"/>
    <property type="match status" value="1"/>
</dbReference>
<name>A0A8J4H2B3_9BACL</name>
<comment type="caution">
    <text evidence="4">The sequence shown here is derived from an EMBL/GenBank/DDBJ whole genome shotgun (WGS) entry which is preliminary data.</text>
</comment>
<dbReference type="Gene3D" id="3.40.50.360">
    <property type="match status" value="1"/>
</dbReference>
<dbReference type="InterPro" id="IPR051545">
    <property type="entry name" value="NAD(P)H_dehydrogenase_qn"/>
</dbReference>
<proteinExistence type="inferred from homology"/>
<reference evidence="4" key="1">
    <citation type="submission" date="2021-04" db="EMBL/GenBank/DDBJ databases">
        <title>Draft genome sequence of Xylanibacillus composti strain K13.</title>
        <authorList>
            <person name="Uke A."/>
            <person name="Chhe C."/>
            <person name="Baramee S."/>
            <person name="Kosugi A."/>
        </authorList>
    </citation>
    <scope>NUCLEOTIDE SEQUENCE</scope>
    <source>
        <strain evidence="4">K13</strain>
    </source>
</reference>
<dbReference type="Proteomes" id="UP000677918">
    <property type="component" value="Unassembled WGS sequence"/>
</dbReference>
<dbReference type="GO" id="GO:0003955">
    <property type="term" value="F:NAD(P)H dehydrogenase (quinone) activity"/>
    <property type="evidence" value="ECO:0007669"/>
    <property type="project" value="TreeGrafter"/>
</dbReference>
<keyword evidence="2" id="KW-0560">Oxidoreductase</keyword>
<evidence type="ECO:0000313" key="5">
    <source>
        <dbReference type="Proteomes" id="UP000677918"/>
    </source>
</evidence>
<evidence type="ECO:0000256" key="1">
    <source>
        <dbReference type="ARBA" id="ARBA00006252"/>
    </source>
</evidence>
<evidence type="ECO:0000313" key="4">
    <source>
        <dbReference type="EMBL" id="GIQ68126.1"/>
    </source>
</evidence>